<dbReference type="PANTHER" id="PTHR43065:SF10">
    <property type="entry name" value="PEROXIDE STRESS-ACTIVATED HISTIDINE KINASE MAK3"/>
    <property type="match status" value="1"/>
</dbReference>
<gene>
    <name evidence="11" type="ORF">SSPSH_001867</name>
</gene>
<evidence type="ECO:0000313" key="11">
    <source>
        <dbReference type="EMBL" id="ERJ19258.1"/>
    </source>
</evidence>
<dbReference type="Pfam" id="PF02518">
    <property type="entry name" value="HATPase_c"/>
    <property type="match status" value="1"/>
</dbReference>
<evidence type="ECO:0000256" key="9">
    <source>
        <dbReference type="SAM" id="MobiDB-lite"/>
    </source>
</evidence>
<feature type="compositionally biased region" description="Basic and acidic residues" evidence="9">
    <location>
        <begin position="442"/>
        <end position="457"/>
    </location>
</feature>
<proteinExistence type="predicted"/>
<evidence type="ECO:0000256" key="7">
    <source>
        <dbReference type="ARBA" id="ARBA00022840"/>
    </source>
</evidence>
<evidence type="ECO:0000256" key="5">
    <source>
        <dbReference type="ARBA" id="ARBA00022741"/>
    </source>
</evidence>
<dbReference type="AlphaFoldDB" id="U2FYM9"/>
<comment type="catalytic activity">
    <reaction evidence="1">
        <text>ATP + protein L-histidine = ADP + protein N-phospho-L-histidine.</text>
        <dbReference type="EC" id="2.7.13.3"/>
    </reaction>
</comment>
<reference evidence="11 12" key="2">
    <citation type="journal article" date="2013" name="PLoS ONE">
        <title>INDIGO - INtegrated Data Warehouse of MIcrobial GenOmes with Examples from the Red Sea Extremophiles.</title>
        <authorList>
            <person name="Alam I."/>
            <person name="Antunes A."/>
            <person name="Kamau A.A."/>
            <person name="Ba Alawi W."/>
            <person name="Kalkatawi M."/>
            <person name="Stingl U."/>
            <person name="Bajic V.B."/>
        </authorList>
    </citation>
    <scope>NUCLEOTIDE SEQUENCE [LARGE SCALE GENOMIC DNA]</scope>
    <source>
        <strain evidence="11 12">E1L3A</strain>
    </source>
</reference>
<dbReference type="eggNOG" id="COG0323">
    <property type="taxonomic scope" value="Bacteria"/>
</dbReference>
<dbReference type="InterPro" id="IPR005467">
    <property type="entry name" value="His_kinase_dom"/>
</dbReference>
<protein>
    <recommendedName>
        <fullName evidence="2">histidine kinase</fullName>
        <ecNumber evidence="2">2.7.13.3</ecNumber>
    </recommendedName>
</protein>
<evidence type="ECO:0000256" key="8">
    <source>
        <dbReference type="ARBA" id="ARBA00023012"/>
    </source>
</evidence>
<evidence type="ECO:0000256" key="6">
    <source>
        <dbReference type="ARBA" id="ARBA00022777"/>
    </source>
</evidence>
<dbReference type="InterPro" id="IPR004358">
    <property type="entry name" value="Sig_transdc_His_kin-like_C"/>
</dbReference>
<dbReference type="PANTHER" id="PTHR43065">
    <property type="entry name" value="SENSOR HISTIDINE KINASE"/>
    <property type="match status" value="1"/>
</dbReference>
<accession>U2FYM9</accession>
<keyword evidence="8" id="KW-0902">Two-component regulatory system</keyword>
<dbReference type="GO" id="GO:0000160">
    <property type="term" value="P:phosphorelay signal transduction system"/>
    <property type="evidence" value="ECO:0007669"/>
    <property type="project" value="UniProtKB-KW"/>
</dbReference>
<keyword evidence="6 11" id="KW-0418">Kinase</keyword>
<dbReference type="GO" id="GO:0004673">
    <property type="term" value="F:protein histidine kinase activity"/>
    <property type="evidence" value="ECO:0007669"/>
    <property type="project" value="UniProtKB-EC"/>
</dbReference>
<keyword evidence="7" id="KW-0067">ATP-binding</keyword>
<dbReference type="RefSeq" id="WP_006914855.1">
    <property type="nucleotide sequence ID" value="NZ_AFNV02000011.1"/>
</dbReference>
<keyword evidence="4 11" id="KW-0808">Transferase</keyword>
<evidence type="ECO:0000256" key="4">
    <source>
        <dbReference type="ARBA" id="ARBA00022679"/>
    </source>
</evidence>
<dbReference type="InterPro" id="IPR036890">
    <property type="entry name" value="HATPase_C_sf"/>
</dbReference>
<organism evidence="11 12">
    <name type="scientific">Salinisphaera shabanensis E1L3A</name>
    <dbReference type="NCBI Taxonomy" id="1033802"/>
    <lineage>
        <taxon>Bacteria</taxon>
        <taxon>Pseudomonadati</taxon>
        <taxon>Pseudomonadota</taxon>
        <taxon>Gammaproteobacteria</taxon>
        <taxon>Salinisphaerales</taxon>
        <taxon>Salinisphaeraceae</taxon>
        <taxon>Salinisphaera</taxon>
    </lineage>
</organism>
<dbReference type="PRINTS" id="PR00344">
    <property type="entry name" value="BCTRLSENSOR"/>
</dbReference>
<dbReference type="SUPFAM" id="SSF55874">
    <property type="entry name" value="ATPase domain of HSP90 chaperone/DNA topoisomerase II/histidine kinase"/>
    <property type="match status" value="2"/>
</dbReference>
<evidence type="ECO:0000256" key="1">
    <source>
        <dbReference type="ARBA" id="ARBA00000085"/>
    </source>
</evidence>
<feature type="region of interest" description="Disordered" evidence="9">
    <location>
        <begin position="442"/>
        <end position="463"/>
    </location>
</feature>
<evidence type="ECO:0000256" key="3">
    <source>
        <dbReference type="ARBA" id="ARBA00022553"/>
    </source>
</evidence>
<dbReference type="OrthoDB" id="9809567at2"/>
<feature type="domain" description="Histidine kinase" evidence="10">
    <location>
        <begin position="519"/>
        <end position="746"/>
    </location>
</feature>
<name>U2FYM9_9GAMM</name>
<dbReference type="GO" id="GO:0005524">
    <property type="term" value="F:ATP binding"/>
    <property type="evidence" value="ECO:0007669"/>
    <property type="project" value="UniProtKB-KW"/>
</dbReference>
<sequence>MAYQSNDESYKQHGKPLRPRARIIRALGEDLISSEQVAILELVKNAYDADASCVAVRFKGELEKNTSCIEIEDDGVGMNLGTVRSAWMEPGTATKKKNTRSSFLNRRVLGEKGVGRFASARLASELELITRPVDSPNETYAYFDWTQFDNDSLFLDEVILLAEEREPAFFTASSAPAPANSDQHQLPRDGSHGTLLRMSPLKRSWRPKDLEQLGHALSRLVSPAGQSEDFRIFLETSGKGEPVKQEVSPPEALKYPHYSAEATIDADGAFTLHIQVFGTGGERTKNGWYRQVPDADMAIRDIPMRQDLAGTCKPACGPLAIEIKAWDLDDLEGTKQKLGVGIRSIRADVKSVSGISIYRDGFRVLPYGEQDNDWLRLDMRRVNTPSKKFSNNQIVGVVRIGADENPDLYDQSNREGLTDNKAFEDLSSIMLAILSELERVRNEAKKKPKDPRNDTTRDALLAPPEMGDLRSELKQDGASKKTIELVDQKAREWKQQVDRIGKVLAQYHSLATLGQLVDKIVHEARQPLSTINAQGTLISERITKFKRKEAELSEECIKAIDDSSKKVDRILDAGKLMHEVISRVEPLGGRKRGRPSKLYIDQIIQEAFSHFRSELTQLGVEVELPTESFLVTVDRSELQEVFINLLSNSLYWLRQVPRERRSILVACSRPGEGVLQILFSDSGPGIASDDREAVFQPYFSTREDGVGLGLVIVGEIIKDFYDGAFEIMDEGPLPGATFRITLRKRV</sequence>
<evidence type="ECO:0000259" key="10">
    <source>
        <dbReference type="PROSITE" id="PS50109"/>
    </source>
</evidence>
<dbReference type="Gene3D" id="1.10.287.130">
    <property type="match status" value="1"/>
</dbReference>
<feature type="region of interest" description="Disordered" evidence="9">
    <location>
        <begin position="174"/>
        <end position="193"/>
    </location>
</feature>
<reference evidence="11 12" key="1">
    <citation type="journal article" date="2011" name="J. Bacteriol.">
        <title>Genome sequence of Salinisphaera shabanensis, a gammaproteobacterium from the harsh, variable environment of the brine-seawater interface of the Shaban Deep in the Red Sea.</title>
        <authorList>
            <person name="Antunes A."/>
            <person name="Alam I."/>
            <person name="Bajic V.B."/>
            <person name="Stingl U."/>
        </authorList>
    </citation>
    <scope>NUCLEOTIDE SEQUENCE [LARGE SCALE GENOMIC DNA]</scope>
    <source>
        <strain evidence="11 12">E1L3A</strain>
    </source>
</reference>
<dbReference type="EMBL" id="AFNV02000011">
    <property type="protein sequence ID" value="ERJ19258.1"/>
    <property type="molecule type" value="Genomic_DNA"/>
</dbReference>
<dbReference type="Proteomes" id="UP000006242">
    <property type="component" value="Unassembled WGS sequence"/>
</dbReference>
<dbReference type="SMART" id="SM00387">
    <property type="entry name" value="HATPase_c"/>
    <property type="match status" value="1"/>
</dbReference>
<keyword evidence="3" id="KW-0597">Phosphoprotein</keyword>
<keyword evidence="12" id="KW-1185">Reference proteome</keyword>
<evidence type="ECO:0000313" key="12">
    <source>
        <dbReference type="Proteomes" id="UP000006242"/>
    </source>
</evidence>
<dbReference type="eggNOG" id="COG4191">
    <property type="taxonomic scope" value="Bacteria"/>
</dbReference>
<dbReference type="Gene3D" id="3.30.565.10">
    <property type="entry name" value="Histidine kinase-like ATPase, C-terminal domain"/>
    <property type="match status" value="2"/>
</dbReference>
<dbReference type="Pfam" id="PF13589">
    <property type="entry name" value="HATPase_c_3"/>
    <property type="match status" value="1"/>
</dbReference>
<keyword evidence="5" id="KW-0547">Nucleotide-binding</keyword>
<evidence type="ECO:0000256" key="2">
    <source>
        <dbReference type="ARBA" id="ARBA00012438"/>
    </source>
</evidence>
<dbReference type="EC" id="2.7.13.3" evidence="2"/>
<comment type="caution">
    <text evidence="11">The sequence shown here is derived from an EMBL/GenBank/DDBJ whole genome shotgun (WGS) entry which is preliminary data.</text>
</comment>
<dbReference type="InterPro" id="IPR003594">
    <property type="entry name" value="HATPase_dom"/>
</dbReference>
<dbReference type="PROSITE" id="PS50109">
    <property type="entry name" value="HIS_KIN"/>
    <property type="match status" value="1"/>
</dbReference>
<dbReference type="STRING" id="1033802.SSPSH_001867"/>